<dbReference type="RefSeq" id="XP_001007856.2">
    <property type="nucleotide sequence ID" value="XM_001007856.2"/>
</dbReference>
<dbReference type="OrthoDB" id="366387at2759"/>
<keyword evidence="2" id="KW-0812">Transmembrane</keyword>
<organism evidence="2 3">
    <name type="scientific">Tetrahymena thermophila (strain SB210)</name>
    <dbReference type="NCBI Taxonomy" id="312017"/>
    <lineage>
        <taxon>Eukaryota</taxon>
        <taxon>Sar</taxon>
        <taxon>Alveolata</taxon>
        <taxon>Ciliophora</taxon>
        <taxon>Intramacronucleata</taxon>
        <taxon>Oligohymenophorea</taxon>
        <taxon>Hymenostomatida</taxon>
        <taxon>Tetrahymenina</taxon>
        <taxon>Tetrahymenidae</taxon>
        <taxon>Tetrahymena</taxon>
    </lineage>
</organism>
<dbReference type="HOGENOM" id="CLU_283945_0_0_1"/>
<accession>Q22QR1</accession>
<dbReference type="GeneID" id="7832573"/>
<dbReference type="AlphaFoldDB" id="Q22QR1"/>
<sequence>MKLINQYSKLNNNIIKKEKDSFQIQKILEFQKQIKKINFRYNQCLKQYQDIIKKLSFNFIDINEIFLLMEQYREERNSLKDQIINQLRYNSNDQSLENLCLKFDFYLLHKNELAQYYQKMNRQMTIKQKYKHFYNKSSCIAFVSLLENSFGVVKSINKCFLKTLGFSKKSQMINKPLQQIFPLNLIQNMQQNKLSSIIAEEYLYFYNDILDIPLFIARNSNGFSQPFHVKIQSQLLNNEDFGLTIWAQPIQDNKIYIVLDYNDLSEVKVLSEAFKEKFINAKFDPQNLKKIRMEQFIPIIDGLVKKCEIENKNKRFETILIKPQMKTNEKYLPNLNDLNFLNSLKYQELYKITVNFQIIKTKITSFVIMIIDNYVQIQNYADNINLIQQYQEQIKEICGISLNLNLFNQEYEEPVNNNRLFKNNQFLHEKLYDQNNNQENDQIELATIIQNLQTSTVNYLTSQRYRNDNDVQMSQTNRSLIDAQLNYSEIGQTEELQNTYFSYRQKDSRDSRLKNNSNYKEDQSQLKSKEKNFGNYNKESKIDIKLKHNDNQRKRRYNASILKQQ</sequence>
<gene>
    <name evidence="2" type="ORF">TTHERM_01270160</name>
</gene>
<evidence type="ECO:0000256" key="1">
    <source>
        <dbReference type="SAM" id="MobiDB-lite"/>
    </source>
</evidence>
<proteinExistence type="predicted"/>
<dbReference type="Proteomes" id="UP000009168">
    <property type="component" value="Unassembled WGS sequence"/>
</dbReference>
<keyword evidence="2" id="KW-0472">Membrane</keyword>
<reference evidence="3" key="1">
    <citation type="journal article" date="2006" name="PLoS Biol.">
        <title>Macronuclear genome sequence of the ciliate Tetrahymena thermophila, a model eukaryote.</title>
        <authorList>
            <person name="Eisen J.A."/>
            <person name="Coyne R.S."/>
            <person name="Wu M."/>
            <person name="Wu D."/>
            <person name="Thiagarajan M."/>
            <person name="Wortman J.R."/>
            <person name="Badger J.H."/>
            <person name="Ren Q."/>
            <person name="Amedeo P."/>
            <person name="Jones K.M."/>
            <person name="Tallon L.J."/>
            <person name="Delcher A.L."/>
            <person name="Salzberg S.L."/>
            <person name="Silva J.C."/>
            <person name="Haas B.J."/>
            <person name="Majoros W.H."/>
            <person name="Farzad M."/>
            <person name="Carlton J.M."/>
            <person name="Smith R.K. Jr."/>
            <person name="Garg J."/>
            <person name="Pearlman R.E."/>
            <person name="Karrer K.M."/>
            <person name="Sun L."/>
            <person name="Manning G."/>
            <person name="Elde N.C."/>
            <person name="Turkewitz A.P."/>
            <person name="Asai D.J."/>
            <person name="Wilkes D.E."/>
            <person name="Wang Y."/>
            <person name="Cai H."/>
            <person name="Collins K."/>
            <person name="Stewart B.A."/>
            <person name="Lee S.R."/>
            <person name="Wilamowska K."/>
            <person name="Weinberg Z."/>
            <person name="Ruzzo W.L."/>
            <person name="Wloga D."/>
            <person name="Gaertig J."/>
            <person name="Frankel J."/>
            <person name="Tsao C.-C."/>
            <person name="Gorovsky M.A."/>
            <person name="Keeling P.J."/>
            <person name="Waller R.F."/>
            <person name="Patron N.J."/>
            <person name="Cherry J.M."/>
            <person name="Stover N.A."/>
            <person name="Krieger C.J."/>
            <person name="del Toro C."/>
            <person name="Ryder H.F."/>
            <person name="Williamson S.C."/>
            <person name="Barbeau R.A."/>
            <person name="Hamilton E.P."/>
            <person name="Orias E."/>
        </authorList>
    </citation>
    <scope>NUCLEOTIDE SEQUENCE [LARGE SCALE GENOMIC DNA]</scope>
    <source>
        <strain evidence="3">SB210</strain>
    </source>
</reference>
<evidence type="ECO:0000313" key="2">
    <source>
        <dbReference type="EMBL" id="EAR87611.2"/>
    </source>
</evidence>
<name>Q22QR1_TETTS</name>
<protein>
    <submittedName>
        <fullName evidence="2">Transmembrane protein, putative</fullName>
    </submittedName>
</protein>
<dbReference type="EMBL" id="GG662852">
    <property type="protein sequence ID" value="EAR87611.2"/>
    <property type="molecule type" value="Genomic_DNA"/>
</dbReference>
<evidence type="ECO:0000313" key="3">
    <source>
        <dbReference type="Proteomes" id="UP000009168"/>
    </source>
</evidence>
<dbReference type="InParanoid" id="Q22QR1"/>
<feature type="region of interest" description="Disordered" evidence="1">
    <location>
        <begin position="506"/>
        <end position="534"/>
    </location>
</feature>
<keyword evidence="3" id="KW-1185">Reference proteome</keyword>
<dbReference type="KEGG" id="tet:TTHERM_01270160"/>